<dbReference type="InterPro" id="IPR031656">
    <property type="entry name" value="DAO_C"/>
</dbReference>
<dbReference type="EC" id="1.1.5.3" evidence="7"/>
<comment type="catalytic activity">
    <reaction evidence="7">
        <text>a quinone + sn-glycerol 3-phosphate = dihydroxyacetone phosphate + a quinol</text>
        <dbReference type="Rhea" id="RHEA:18977"/>
        <dbReference type="ChEBI" id="CHEBI:24646"/>
        <dbReference type="ChEBI" id="CHEBI:57597"/>
        <dbReference type="ChEBI" id="CHEBI:57642"/>
        <dbReference type="ChEBI" id="CHEBI:132124"/>
        <dbReference type="EC" id="1.1.5.3"/>
    </reaction>
</comment>
<evidence type="ECO:0000259" key="9">
    <source>
        <dbReference type="Pfam" id="PF01266"/>
    </source>
</evidence>
<dbReference type="RefSeq" id="WP_353862550.1">
    <property type="nucleotide sequence ID" value="NZ_CP088295.1"/>
</dbReference>
<dbReference type="EMBL" id="CP088295">
    <property type="protein sequence ID" value="UUY02013.1"/>
    <property type="molecule type" value="Genomic_DNA"/>
</dbReference>
<feature type="region of interest" description="Disordered" evidence="8">
    <location>
        <begin position="550"/>
        <end position="570"/>
    </location>
</feature>
<comment type="cofactor">
    <cofactor evidence="1 7">
        <name>FAD</name>
        <dbReference type="ChEBI" id="CHEBI:57692"/>
    </cofactor>
</comment>
<evidence type="ECO:0000256" key="8">
    <source>
        <dbReference type="SAM" id="MobiDB-lite"/>
    </source>
</evidence>
<evidence type="ECO:0000256" key="1">
    <source>
        <dbReference type="ARBA" id="ARBA00001974"/>
    </source>
</evidence>
<keyword evidence="4" id="KW-0319">Glycerol metabolism</keyword>
<evidence type="ECO:0000256" key="2">
    <source>
        <dbReference type="ARBA" id="ARBA00007330"/>
    </source>
</evidence>
<evidence type="ECO:0000256" key="5">
    <source>
        <dbReference type="ARBA" id="ARBA00022827"/>
    </source>
</evidence>
<feature type="domain" description="Alpha-glycerophosphate oxidase C-terminal" evidence="10">
    <location>
        <begin position="419"/>
        <end position="539"/>
    </location>
</feature>
<sequence>MLERATALRSLAADRFDVVVVGGGITGAGVALDAASRGYSVALVEKADFASGTSSRSSKLVHGGLRYLQNFDLGLVREALVERQLMVALAPHLVTPLPLVIAAFDGKAPDRVMGAGLNLYDVMTFERRPGRLARRLGRPGRGEALQAPSSWSPDRHRSITGEEVVDHVPALGPREPTGGYLFYDCQTDDSRLVLTVLAEAERYGAVFANRVEVLELVEEAGRAVGVKVRDQVGGGEFDVLADNVINATGVWADRLRPEELHDEAEVPRISPSRGTHVTFRHEDIPLVSGAIVPVGDGRFLFALPWQGRTLIGTTDTDYEGDLDHIAPADDDLEYILEATNAFFGTDLEVGDMTGAYAGVRPLISTGDPRKSVDISRKAELYETSSGMVTITGGKLTTWRRMAKMTVDRLVERDALDAPCRTHEIPLGEAVDPAELPRVEGVPEASYAALAARYGHTAHDVLAVAAERGELAQPIVDGLPDLLAEAVYSARAEQAGSLGDVLLRRTRLALLAARDVDAAAPAAERVARAVAGELGWDDARIAAELQAWGAGGRPRGHRPATHAVTLPVRPG</sequence>
<evidence type="ECO:0000256" key="4">
    <source>
        <dbReference type="ARBA" id="ARBA00022798"/>
    </source>
</evidence>
<name>A0ABY5PBJ9_9ACTN</name>
<dbReference type="InterPro" id="IPR000447">
    <property type="entry name" value="G3P_DH_FAD-dep"/>
</dbReference>
<dbReference type="InterPro" id="IPR006076">
    <property type="entry name" value="FAD-dep_OxRdtase"/>
</dbReference>
<evidence type="ECO:0000313" key="11">
    <source>
        <dbReference type="EMBL" id="UUY02013.1"/>
    </source>
</evidence>
<keyword evidence="5" id="KW-0274">FAD</keyword>
<dbReference type="Gene3D" id="1.10.8.870">
    <property type="entry name" value="Alpha-glycerophosphate oxidase, cap domain"/>
    <property type="match status" value="1"/>
</dbReference>
<keyword evidence="3 7" id="KW-0285">Flavoprotein</keyword>
<dbReference type="SUPFAM" id="SSF51905">
    <property type="entry name" value="FAD/NAD(P)-binding domain"/>
    <property type="match status" value="1"/>
</dbReference>
<protein>
    <recommendedName>
        <fullName evidence="7">Glycerol-3-phosphate dehydrogenase</fullName>
        <ecNumber evidence="7">1.1.5.3</ecNumber>
    </recommendedName>
</protein>
<organism evidence="11 12">
    <name type="scientific">Svornostia abyssi</name>
    <dbReference type="NCBI Taxonomy" id="2898438"/>
    <lineage>
        <taxon>Bacteria</taxon>
        <taxon>Bacillati</taxon>
        <taxon>Actinomycetota</taxon>
        <taxon>Thermoleophilia</taxon>
        <taxon>Solirubrobacterales</taxon>
        <taxon>Baekduiaceae</taxon>
        <taxon>Svornostia</taxon>
    </lineage>
</organism>
<dbReference type="Proteomes" id="UP001058860">
    <property type="component" value="Chromosome"/>
</dbReference>
<dbReference type="Pfam" id="PF16901">
    <property type="entry name" value="DAO_C"/>
    <property type="match status" value="1"/>
</dbReference>
<dbReference type="PANTHER" id="PTHR11985">
    <property type="entry name" value="GLYCEROL-3-PHOSPHATE DEHYDROGENASE"/>
    <property type="match status" value="1"/>
</dbReference>
<dbReference type="PROSITE" id="PS00977">
    <property type="entry name" value="FAD_G3PDH_1"/>
    <property type="match status" value="1"/>
</dbReference>
<evidence type="ECO:0000259" key="10">
    <source>
        <dbReference type="Pfam" id="PF16901"/>
    </source>
</evidence>
<evidence type="ECO:0000313" key="12">
    <source>
        <dbReference type="Proteomes" id="UP001058860"/>
    </source>
</evidence>
<dbReference type="InterPro" id="IPR038299">
    <property type="entry name" value="DAO_C_sf"/>
</dbReference>
<dbReference type="PANTHER" id="PTHR11985:SF35">
    <property type="entry name" value="ANAEROBIC GLYCEROL-3-PHOSPHATE DEHYDROGENASE SUBUNIT A"/>
    <property type="match status" value="1"/>
</dbReference>
<keyword evidence="6 7" id="KW-0560">Oxidoreductase</keyword>
<accession>A0ABY5PBJ9</accession>
<comment type="similarity">
    <text evidence="2 7">Belongs to the FAD-dependent glycerol-3-phosphate dehydrogenase family.</text>
</comment>
<dbReference type="PRINTS" id="PR01001">
    <property type="entry name" value="FADG3PDH"/>
</dbReference>
<dbReference type="Gene3D" id="3.30.9.10">
    <property type="entry name" value="D-Amino Acid Oxidase, subunit A, domain 2"/>
    <property type="match status" value="1"/>
</dbReference>
<dbReference type="InterPro" id="IPR036188">
    <property type="entry name" value="FAD/NAD-bd_sf"/>
</dbReference>
<proteinExistence type="inferred from homology"/>
<evidence type="ECO:0000256" key="7">
    <source>
        <dbReference type="RuleBase" id="RU361217"/>
    </source>
</evidence>
<keyword evidence="12" id="KW-1185">Reference proteome</keyword>
<dbReference type="Gene3D" id="3.50.50.60">
    <property type="entry name" value="FAD/NAD(P)-binding domain"/>
    <property type="match status" value="1"/>
</dbReference>
<evidence type="ECO:0000256" key="6">
    <source>
        <dbReference type="ARBA" id="ARBA00023002"/>
    </source>
</evidence>
<dbReference type="Pfam" id="PF01266">
    <property type="entry name" value="DAO"/>
    <property type="match status" value="1"/>
</dbReference>
<reference evidence="12" key="1">
    <citation type="submission" date="2021-11" db="EMBL/GenBank/DDBJ databases">
        <title>Cultivation dependent microbiological survey of springs from the worlds oldest radium mine currently devoted to the extraction of radon-saturated water.</title>
        <authorList>
            <person name="Kapinusova G."/>
            <person name="Smrhova T."/>
            <person name="Strejcek M."/>
            <person name="Suman J."/>
            <person name="Jani K."/>
            <person name="Pajer P."/>
            <person name="Uhlik O."/>
        </authorList>
    </citation>
    <scope>NUCLEOTIDE SEQUENCE [LARGE SCALE GENOMIC DNA]</scope>
    <source>
        <strain evidence="12">J379</strain>
    </source>
</reference>
<gene>
    <name evidence="11" type="ORF">LRS13_14945</name>
</gene>
<feature type="domain" description="FAD dependent oxidoreductase" evidence="9">
    <location>
        <begin position="17"/>
        <end position="369"/>
    </location>
</feature>
<evidence type="ECO:0000256" key="3">
    <source>
        <dbReference type="ARBA" id="ARBA00022630"/>
    </source>
</evidence>